<feature type="transmembrane region" description="Helical" evidence="1">
    <location>
        <begin position="599"/>
        <end position="621"/>
    </location>
</feature>
<gene>
    <name evidence="3" type="ORF">BMONG18_1486</name>
</gene>
<name>A0A423UCA0_9BIFI</name>
<keyword evidence="1" id="KW-0812">Transmembrane</keyword>
<sequence length="662" mass="71931">MARYLRWWWVVLVALSAVFASYAVENAETTYPLGSTYAVYADLSSSTLSKKQVVKDLSAQASRTSSGEFLLTKANSEDGVNGLDVYRFGGRPAGHSAMVWFKNARHGRVLPASDLGLLNLSGNYSFYDGASAREFVQTVSRLGGSTQAVTHRSPGSVFTDALGANRGASLLALAVLFLNVAVLWAWSAGRRRSRSVRFMYGRTTVSLQGEDLLLFCKLSLPAIAGGVLIGGCMAAYHRFHDVVLFFTVFLSLVVVHVVFSLIVAFFFLLLFTPSVGQLAARAGKSTLVRWGNGVWKYLCLVTVLMALPLSVSSASLASQSRAAASRWGNANSAVTFSVQGNGDYHRYEDRFRRFLTTADGDGTLALSYSVAPMMIDGTGSDARPSQSLIERQLAPYDDVIVTNPTFLDLMKVNRRLMKPVNGTTLPQTVRRGLSDYQGIWFTSASASASYRLYAWRGDAVFPALDYTSNPGEMSNTRYPLILLVNEPARSMNLENFLIPSMTTGNVIFTDLARTRPALDASGLTQVVYSASTVSDAALYRAQLLEGNAVAGIMAAILAILAGMFCAVQSSWIWAVEHRSFIFIRHTDGMAYASMLSRRLLLHTLLEAGLTGIAYVALHYGLLLPGQAPVAVAVGILFIALEWVSAFISCRRVFNGSVHRQGI</sequence>
<protein>
    <submittedName>
        <fullName evidence="3">Lantibiotic ABC transporter permease</fullName>
    </submittedName>
</protein>
<feature type="transmembrane region" description="Helical" evidence="1">
    <location>
        <begin position="168"/>
        <end position="189"/>
    </location>
</feature>
<keyword evidence="1" id="KW-0472">Membrane</keyword>
<dbReference type="Proteomes" id="UP000285266">
    <property type="component" value="Unassembled WGS sequence"/>
</dbReference>
<feature type="signal peptide" evidence="2">
    <location>
        <begin position="1"/>
        <end position="23"/>
    </location>
</feature>
<accession>A0A423UCA0</accession>
<keyword evidence="1" id="KW-1133">Transmembrane helix</keyword>
<feature type="transmembrane region" description="Helical" evidence="1">
    <location>
        <begin position="242"/>
        <end position="272"/>
    </location>
</feature>
<evidence type="ECO:0000313" key="4">
    <source>
        <dbReference type="Proteomes" id="UP000285266"/>
    </source>
</evidence>
<feature type="transmembrane region" description="Helical" evidence="1">
    <location>
        <begin position="627"/>
        <end position="649"/>
    </location>
</feature>
<evidence type="ECO:0000256" key="2">
    <source>
        <dbReference type="SAM" id="SignalP"/>
    </source>
</evidence>
<proteinExistence type="predicted"/>
<feature type="transmembrane region" description="Helical" evidence="1">
    <location>
        <begin position="212"/>
        <end position="236"/>
    </location>
</feature>
<dbReference type="RefSeq" id="WP_123645255.1">
    <property type="nucleotide sequence ID" value="NZ_QRAJ01000011.1"/>
</dbReference>
<reference evidence="3 4" key="1">
    <citation type="submission" date="2018-07" db="EMBL/GenBank/DDBJ databases">
        <title>The role of parmesan cheese in vectoring bovine microbiota.</title>
        <authorList>
            <person name="Lugli G.A."/>
            <person name="Milani C."/>
        </authorList>
    </citation>
    <scope>NUCLEOTIDE SEQUENCE [LARGE SCALE GENOMIC DNA]</scope>
    <source>
        <strain evidence="3 4">BMONG18</strain>
    </source>
</reference>
<organism evidence="3 4">
    <name type="scientific">Bifidobacterium mongoliense</name>
    <dbReference type="NCBI Taxonomy" id="518643"/>
    <lineage>
        <taxon>Bacteria</taxon>
        <taxon>Bacillati</taxon>
        <taxon>Actinomycetota</taxon>
        <taxon>Actinomycetes</taxon>
        <taxon>Bifidobacteriales</taxon>
        <taxon>Bifidobacteriaceae</taxon>
        <taxon>Bifidobacterium</taxon>
    </lineage>
</organism>
<feature type="chain" id="PRO_5038512961" evidence="2">
    <location>
        <begin position="24"/>
        <end position="662"/>
    </location>
</feature>
<feature type="transmembrane region" description="Helical" evidence="1">
    <location>
        <begin position="293"/>
        <end position="311"/>
    </location>
</feature>
<dbReference type="EMBL" id="QRAJ01000011">
    <property type="protein sequence ID" value="ROT86339.1"/>
    <property type="molecule type" value="Genomic_DNA"/>
</dbReference>
<comment type="caution">
    <text evidence="3">The sequence shown here is derived from an EMBL/GenBank/DDBJ whole genome shotgun (WGS) entry which is preliminary data.</text>
</comment>
<dbReference type="AlphaFoldDB" id="A0A423UCA0"/>
<evidence type="ECO:0000313" key="3">
    <source>
        <dbReference type="EMBL" id="ROT86339.1"/>
    </source>
</evidence>
<feature type="transmembrane region" description="Helical" evidence="1">
    <location>
        <begin position="548"/>
        <end position="574"/>
    </location>
</feature>
<keyword evidence="2" id="KW-0732">Signal</keyword>
<evidence type="ECO:0000256" key="1">
    <source>
        <dbReference type="SAM" id="Phobius"/>
    </source>
</evidence>